<comment type="caution">
    <text evidence="2">The sequence shown here is derived from an EMBL/GenBank/DDBJ whole genome shotgun (WGS) entry which is preliminary data.</text>
</comment>
<evidence type="ECO:0000313" key="3">
    <source>
        <dbReference type="Proteomes" id="UP000249061"/>
    </source>
</evidence>
<gene>
    <name evidence="2" type="ORF">DI536_28115</name>
</gene>
<protein>
    <recommendedName>
        <fullName evidence="1">Hemerythrin-like domain-containing protein</fullName>
    </recommendedName>
</protein>
<dbReference type="InterPro" id="IPR012312">
    <property type="entry name" value="Hemerythrin-like"/>
</dbReference>
<proteinExistence type="predicted"/>
<name>A0A2W5UEJ6_9BACT</name>
<dbReference type="EMBL" id="QFQP01000032">
    <property type="protein sequence ID" value="PZR07318.1"/>
    <property type="molecule type" value="Genomic_DNA"/>
</dbReference>
<feature type="domain" description="Hemerythrin-like" evidence="1">
    <location>
        <begin position="3"/>
        <end position="113"/>
    </location>
</feature>
<dbReference type="Proteomes" id="UP000249061">
    <property type="component" value="Unassembled WGS sequence"/>
</dbReference>
<reference evidence="2 3" key="1">
    <citation type="submission" date="2017-08" db="EMBL/GenBank/DDBJ databases">
        <title>Infants hospitalized years apart are colonized by the same room-sourced microbial strains.</title>
        <authorList>
            <person name="Brooks B."/>
            <person name="Olm M.R."/>
            <person name="Firek B.A."/>
            <person name="Baker R."/>
            <person name="Thomas B.C."/>
            <person name="Morowitz M.J."/>
            <person name="Banfield J.F."/>
        </authorList>
    </citation>
    <scope>NUCLEOTIDE SEQUENCE [LARGE SCALE GENOMIC DNA]</scope>
    <source>
        <strain evidence="2">S2_003_000_R2_14</strain>
    </source>
</reference>
<accession>A0A2W5UEJ6</accession>
<sequence>MNALSLLRGQHREAERLFSRLDAETDAAAQRLLVETLVDHLAAHLAAAEFVLYPVAYGARSQDLLTEALEDHRETLRRAAELVDCGPGHLLFHLKLHALRREFEAHVVEQEDLFDVLERRFGDALLEKLGADLAVAYARVGRAEVPTFTEAPEASPALG</sequence>
<dbReference type="AlphaFoldDB" id="A0A2W5UEJ6"/>
<dbReference type="PANTHER" id="PTHR35585">
    <property type="entry name" value="HHE DOMAIN PROTEIN (AFU_ORTHOLOGUE AFUA_4G00730)"/>
    <property type="match status" value="1"/>
</dbReference>
<evidence type="ECO:0000313" key="2">
    <source>
        <dbReference type="EMBL" id="PZR07318.1"/>
    </source>
</evidence>
<evidence type="ECO:0000259" key="1">
    <source>
        <dbReference type="Pfam" id="PF01814"/>
    </source>
</evidence>
<organism evidence="2 3">
    <name type="scientific">Archangium gephyra</name>
    <dbReference type="NCBI Taxonomy" id="48"/>
    <lineage>
        <taxon>Bacteria</taxon>
        <taxon>Pseudomonadati</taxon>
        <taxon>Myxococcota</taxon>
        <taxon>Myxococcia</taxon>
        <taxon>Myxococcales</taxon>
        <taxon>Cystobacterineae</taxon>
        <taxon>Archangiaceae</taxon>
        <taxon>Archangium</taxon>
    </lineage>
</organism>
<dbReference type="PANTHER" id="PTHR35585:SF1">
    <property type="entry name" value="HHE DOMAIN PROTEIN (AFU_ORTHOLOGUE AFUA_4G00730)"/>
    <property type="match status" value="1"/>
</dbReference>
<dbReference type="Pfam" id="PF01814">
    <property type="entry name" value="Hemerythrin"/>
    <property type="match status" value="1"/>
</dbReference>